<feature type="region of interest" description="Disordered" evidence="8">
    <location>
        <begin position="1409"/>
        <end position="1468"/>
    </location>
</feature>
<name>A0A504XN20_LEIDO</name>
<dbReference type="VEuPathDB" id="TriTrypDB:LdBPK_341640.1"/>
<dbReference type="Gene3D" id="3.40.50.300">
    <property type="entry name" value="P-loop containing nucleotide triphosphate hydrolases"/>
    <property type="match status" value="2"/>
</dbReference>
<feature type="binding site" evidence="6">
    <location>
        <begin position="847"/>
        <end position="854"/>
    </location>
    <ligand>
        <name>ATP</name>
        <dbReference type="ChEBI" id="CHEBI:30616"/>
    </ligand>
</feature>
<feature type="domain" description="Kinesin motor" evidence="9">
    <location>
        <begin position="765"/>
        <end position="1187"/>
    </location>
</feature>
<dbReference type="PROSITE" id="PS00411">
    <property type="entry name" value="KINESIN_MOTOR_1"/>
    <property type="match status" value="1"/>
</dbReference>
<feature type="compositionally biased region" description="Basic residues" evidence="8">
    <location>
        <begin position="729"/>
        <end position="738"/>
    </location>
</feature>
<feature type="compositionally biased region" description="Basic and acidic residues" evidence="8">
    <location>
        <begin position="1756"/>
        <end position="1768"/>
    </location>
</feature>
<dbReference type="FunFam" id="3.40.50.300:FF:003356">
    <property type="entry name" value="Putative ATP dependent DEAD-box helicase"/>
    <property type="match status" value="1"/>
</dbReference>
<evidence type="ECO:0000256" key="1">
    <source>
        <dbReference type="ARBA" id="ARBA00004496"/>
    </source>
</evidence>
<evidence type="ECO:0000256" key="7">
    <source>
        <dbReference type="SAM" id="Coils"/>
    </source>
</evidence>
<dbReference type="SUPFAM" id="SSF52540">
    <property type="entry name" value="P-loop containing nucleoside triphosphate hydrolases"/>
    <property type="match status" value="2"/>
</dbReference>
<evidence type="ECO:0000256" key="4">
    <source>
        <dbReference type="ARBA" id="ARBA00022840"/>
    </source>
</evidence>
<keyword evidence="3 6" id="KW-0547">Nucleotide-binding</keyword>
<dbReference type="GO" id="GO:0005875">
    <property type="term" value="C:microtubule associated complex"/>
    <property type="evidence" value="ECO:0007669"/>
    <property type="project" value="TreeGrafter"/>
</dbReference>
<dbReference type="VEuPathDB" id="TriTrypDB:LdBPK_341650.1"/>
<feature type="compositionally biased region" description="Basic and acidic residues" evidence="8">
    <location>
        <begin position="1500"/>
        <end position="1516"/>
    </location>
</feature>
<proteinExistence type="inferred from homology"/>
<evidence type="ECO:0000313" key="12">
    <source>
        <dbReference type="Proteomes" id="UP000318821"/>
    </source>
</evidence>
<comment type="caution">
    <text evidence="11">The sequence shown here is derived from an EMBL/GenBank/DDBJ whole genome shotgun (WGS) entry which is preliminary data.</text>
</comment>
<dbReference type="InterPro" id="IPR001752">
    <property type="entry name" value="Kinesin_motor_dom"/>
</dbReference>
<dbReference type="Gene3D" id="3.40.850.10">
    <property type="entry name" value="Kinesin motor domain"/>
    <property type="match status" value="1"/>
</dbReference>
<dbReference type="GO" id="GO:0003777">
    <property type="term" value="F:microtubule motor activity"/>
    <property type="evidence" value="ECO:0007669"/>
    <property type="project" value="InterPro"/>
</dbReference>
<reference evidence="12" key="1">
    <citation type="submission" date="2019-02" db="EMBL/GenBank/DDBJ databases">
        <title>FDA dAtabase for Regulatory Grade micrObial Sequences (FDA-ARGOS): Supporting development and validation of Infectious Disease Dx tests.</title>
        <authorList>
            <person name="Duncan R."/>
            <person name="Fisher C."/>
            <person name="Tallon L."/>
            <person name="Sadzewicz L."/>
            <person name="Sengamalay N."/>
            <person name="Ott S."/>
            <person name="Godinez A."/>
            <person name="Nagaraj S."/>
            <person name="Vavikolanu K."/>
            <person name="Vyas G."/>
            <person name="Nadendla S."/>
            <person name="Aluvathingal J."/>
            <person name="Sichtig H."/>
        </authorList>
    </citation>
    <scope>NUCLEOTIDE SEQUENCE [LARGE SCALE GENOMIC DNA]</scope>
    <source>
        <strain evidence="12">FDAARGOS_360</strain>
    </source>
</reference>
<comment type="similarity">
    <text evidence="6">Belongs to the TRAFAC class myosin-kinesin ATPase superfamily. Kinesin family.</text>
</comment>
<feature type="region of interest" description="Disordered" evidence="8">
    <location>
        <begin position="1739"/>
        <end position="1768"/>
    </location>
</feature>
<evidence type="ECO:0000259" key="9">
    <source>
        <dbReference type="PROSITE" id="PS50067"/>
    </source>
</evidence>
<evidence type="ECO:0000313" key="11">
    <source>
        <dbReference type="EMBL" id="TPP50362.1"/>
    </source>
</evidence>
<keyword evidence="6" id="KW-0505">Motor protein</keyword>
<feature type="region of interest" description="Disordered" evidence="8">
    <location>
        <begin position="1483"/>
        <end position="1528"/>
    </location>
</feature>
<dbReference type="InterPro" id="IPR001650">
    <property type="entry name" value="Helicase_C-like"/>
</dbReference>
<feature type="compositionally biased region" description="Polar residues" evidence="8">
    <location>
        <begin position="1692"/>
        <end position="1701"/>
    </location>
</feature>
<dbReference type="InterPro" id="IPR019821">
    <property type="entry name" value="Kinesin_motor_CS"/>
</dbReference>
<dbReference type="InterPro" id="IPR027417">
    <property type="entry name" value="P-loop_NTPase"/>
</dbReference>
<dbReference type="VEuPathDB" id="TriTrypDB:LdCL_340022700"/>
<comment type="subcellular location">
    <subcellularLocation>
        <location evidence="1">Cytoplasm</location>
    </subcellularLocation>
</comment>
<accession>A0A504XN20</accession>
<evidence type="ECO:0000256" key="8">
    <source>
        <dbReference type="SAM" id="MobiDB-lite"/>
    </source>
</evidence>
<dbReference type="PANTHER" id="PTHR47969:SF15">
    <property type="entry name" value="CHROMOSOME-ASSOCIATED KINESIN KIF4A-RELATED"/>
    <property type="match status" value="1"/>
</dbReference>
<feature type="compositionally biased region" description="Basic and acidic residues" evidence="8">
    <location>
        <begin position="719"/>
        <end position="728"/>
    </location>
</feature>
<dbReference type="GO" id="GO:0008017">
    <property type="term" value="F:microtubule binding"/>
    <property type="evidence" value="ECO:0007669"/>
    <property type="project" value="InterPro"/>
</dbReference>
<feature type="compositionally biased region" description="Low complexity" evidence="8">
    <location>
        <begin position="1671"/>
        <end position="1691"/>
    </location>
</feature>
<dbReference type="PANTHER" id="PTHR47969">
    <property type="entry name" value="CHROMOSOME-ASSOCIATED KINESIN KIF4A-RELATED"/>
    <property type="match status" value="1"/>
</dbReference>
<dbReference type="PRINTS" id="PR00380">
    <property type="entry name" value="KINESINHEAVY"/>
</dbReference>
<dbReference type="InterPro" id="IPR036961">
    <property type="entry name" value="Kinesin_motor_dom_sf"/>
</dbReference>
<dbReference type="GO" id="GO:0051231">
    <property type="term" value="P:spindle elongation"/>
    <property type="evidence" value="ECO:0007669"/>
    <property type="project" value="TreeGrafter"/>
</dbReference>
<feature type="compositionally biased region" description="Low complexity" evidence="8">
    <location>
        <begin position="1421"/>
        <end position="1433"/>
    </location>
</feature>
<dbReference type="PROSITE" id="PS50067">
    <property type="entry name" value="KINESIN_MOTOR_2"/>
    <property type="match status" value="1"/>
</dbReference>
<dbReference type="Proteomes" id="UP000318821">
    <property type="component" value="Unassembled WGS sequence"/>
</dbReference>
<keyword evidence="5 7" id="KW-0175">Coiled coil</keyword>
<dbReference type="VEuPathDB" id="TriTrypDB:LDHU3_34.2480"/>
<dbReference type="FunFam" id="3.40.850.10:FF:000307">
    <property type="entry name" value="Kinesin-like protein"/>
    <property type="match status" value="1"/>
</dbReference>
<feature type="region of interest" description="Disordered" evidence="8">
    <location>
        <begin position="719"/>
        <end position="749"/>
    </location>
</feature>
<dbReference type="PROSITE" id="PS51194">
    <property type="entry name" value="HELICASE_CTER"/>
    <property type="match status" value="1"/>
</dbReference>
<feature type="domain" description="Helicase C-terminal" evidence="10">
    <location>
        <begin position="468"/>
        <end position="609"/>
    </location>
</feature>
<dbReference type="GO" id="GO:0005524">
    <property type="term" value="F:ATP binding"/>
    <property type="evidence" value="ECO:0007669"/>
    <property type="project" value="UniProtKB-UniRule"/>
</dbReference>
<dbReference type="CDD" id="cd00106">
    <property type="entry name" value="KISc"/>
    <property type="match status" value="1"/>
</dbReference>
<dbReference type="VEuPathDB" id="TriTrypDB:LdCL_340022800"/>
<evidence type="ECO:0000256" key="6">
    <source>
        <dbReference type="PROSITE-ProRule" id="PRU00283"/>
    </source>
</evidence>
<dbReference type="Pfam" id="PF00225">
    <property type="entry name" value="Kinesin"/>
    <property type="match status" value="1"/>
</dbReference>
<evidence type="ECO:0000259" key="10">
    <source>
        <dbReference type="PROSITE" id="PS51194"/>
    </source>
</evidence>
<keyword evidence="2" id="KW-0963">Cytoplasm</keyword>
<protein>
    <submittedName>
        <fullName evidence="11">Kinesin motor domain family protein</fullName>
    </submittedName>
</protein>
<feature type="region of interest" description="Disordered" evidence="8">
    <location>
        <begin position="1345"/>
        <end position="1395"/>
    </location>
</feature>
<dbReference type="InterPro" id="IPR027640">
    <property type="entry name" value="Kinesin-like_fam"/>
</dbReference>
<evidence type="ECO:0000256" key="2">
    <source>
        <dbReference type="ARBA" id="ARBA00022490"/>
    </source>
</evidence>
<dbReference type="GO" id="GO:0007018">
    <property type="term" value="P:microtubule-based movement"/>
    <property type="evidence" value="ECO:0007669"/>
    <property type="project" value="InterPro"/>
</dbReference>
<dbReference type="EMBL" id="RHLD01000026">
    <property type="protein sequence ID" value="TPP50362.1"/>
    <property type="molecule type" value="Genomic_DNA"/>
</dbReference>
<dbReference type="VEuPathDB" id="TriTrypDB:LDHU3_34.2490"/>
<sequence length="1768" mass="195087">MTGGVRSLLDQFETRTLITRLRRNRNGNYYRFRQKLWLSQEALEKELTEITYSPVERHPFALLPQRETPRQVFACEGRGGTMLLEAVHAEARGASASESSPTPAAVSLLPHQSKRCDANDSLDFMASLLRADQSVSSKIITEADVEGTVLESARFRARQILASDLTCNAVAASPSTSVSLRNPAESTDAAGTSWSALGLDPLISSAAEQLYGPVPTRLQARLLPALLNEDHNDVLFNGVTGSGKTSALVLGLLQGIRSEAAGMNVLVATNTINAMRLHDTVKALCRRAGGGVVVDRPAEDYSWLFLGTYREDYESYYEHLRRGLRRATGPARLFITTADVMCQLLFEKKMEFEDFGYLRRVYVDDIGAQVPLLPESAPVAVVRERLRNPLAAELLLGTLHQLPGPHVRSVLQLGMVSADVDGKLKDHLQALCMKPVAQTTVLSTVRIPSTVHCLFSFYLGHREDRFSYLVRLLWNARETIPGRAVLFVPDAEDVLRARLRLRGLGADVKIFSEVHGGGEFKGDWKFLLLKESEAFGVDLPLVSHVFITFAPTSWQRFLHMCGRTGRMGNVGWVYVVSDKQDAKSVRDVAEALSVDFCNHVISDDLQQARPADVERFTKQPELYGLDPQFAVRQHYTVQAENPDMAYRKREFFSKPAIKQFQMEDYTSISIKQRRFDHARQLSQDVERNPSIVLNMQKRGLLDAHLKPTKTLKRYMDLKTHREAPDPFQKKRKRRHTPSAHRDPIASSGAFATEEAVKEGERCFGRIRVVVRCRPLQPDTEADHSTECVRIKGDEVIVCDKAMQKEGRCYRFDRVLPAEADQVTTFAEIAPLVEHVLDGFHATVFAYGQTGSGKTHTMDGLRYASNSQQRKTIVPDVDGTEVQQHGIMPRVIQLLFDRARERQCATVFESTEAQRDAETLDDGVEYTFRCSFYQVYNEKITDLLRGTGVPGDVGEATASSLSSSSALTKLKMGARSKRGVGDGDLRVRWHKGDVFKVENLFICTCDSPAEMREMLFSGIRQKVVSSHLLNHRSSRSHCVFTIYVESRARQKGELLNRSELSLVDLAGSEKIGLLSHNPSARLVKESIDINTSLLALGKVITALSSGPAAAAAELKRKNLGLAPRARGGAEQQAATRHIPYRDSKLTMLLKHALGGNSLTTMIACISPSDRYVDETTSTLLYAGRAKNIRNEPHVNEDATTVLIRQLREEIAQLKAELGYYREMAANSLVEREGRVNACECCCGAVYKDPPRSVDPSSLTARGTTEDIAMVQEVDQLADSLVAACGMLTNLMQVNSQLREFYDAVRDRQDAAERREAELNAENLALRERLAVLEDIVLQDEDLGEVKEDNMIGNGDASDADEKLNNSAPGARASKSDKKRGRSRALEETLAVAKESSAAPALGRLADDSACGGKMADSSAEGASSSHRLASSSTAVGQPATATKEDCESNRPVLAPPDNEAVASPVRKIAPGSSTTVKQLSIALRGVPNGSPPFEDATLKGPADRESSRKCAMDDEGRRRLHGHKKRTEKKRNGLANRLKEYEAQYRTPHTIETYADYYKQPARSQSLAAVVPGVPAIRASEAVAPHVTATLQDMKMTVSKLPKAVVREYVPASLLRPGLFGCLAFGGGDSEKALFEQNRSSREARLRALQQRQQELYRQVRLAVHGLRSEDPASGVSPPPSASATSSAASAPQRPNSTSNIPGTAGKREEMISSRSGFAHLSCEPALAYALQAVNRTATGPYHEPSMRQRPRAPSDSMKRLMRYMERDR</sequence>
<feature type="coiled-coil region" evidence="7">
    <location>
        <begin position="1300"/>
        <end position="1334"/>
    </location>
</feature>
<evidence type="ECO:0000256" key="3">
    <source>
        <dbReference type="ARBA" id="ARBA00022741"/>
    </source>
</evidence>
<keyword evidence="4 6" id="KW-0067">ATP-binding</keyword>
<organism evidence="11 12">
    <name type="scientific">Leishmania donovani</name>
    <dbReference type="NCBI Taxonomy" id="5661"/>
    <lineage>
        <taxon>Eukaryota</taxon>
        <taxon>Discoba</taxon>
        <taxon>Euglenozoa</taxon>
        <taxon>Kinetoplastea</taxon>
        <taxon>Metakinetoplastina</taxon>
        <taxon>Trypanosomatida</taxon>
        <taxon>Trypanosomatidae</taxon>
        <taxon>Leishmaniinae</taxon>
        <taxon>Leishmania</taxon>
    </lineage>
</organism>
<gene>
    <name evidence="11" type="ORF">CGC20_1680</name>
</gene>
<feature type="compositionally biased region" description="Basic residues" evidence="8">
    <location>
        <begin position="1517"/>
        <end position="1528"/>
    </location>
</feature>
<feature type="coiled-coil region" evidence="7">
    <location>
        <begin position="1195"/>
        <end position="1222"/>
    </location>
</feature>
<dbReference type="GO" id="GO:0007052">
    <property type="term" value="P:mitotic spindle organization"/>
    <property type="evidence" value="ECO:0007669"/>
    <property type="project" value="TreeGrafter"/>
</dbReference>
<dbReference type="GO" id="GO:0005737">
    <property type="term" value="C:cytoplasm"/>
    <property type="evidence" value="ECO:0007669"/>
    <property type="project" value="UniProtKB-SubCell"/>
</dbReference>
<dbReference type="SMART" id="SM00129">
    <property type="entry name" value="KISc"/>
    <property type="match status" value="1"/>
</dbReference>
<feature type="region of interest" description="Disordered" evidence="8">
    <location>
        <begin position="1668"/>
        <end position="1705"/>
    </location>
</feature>
<evidence type="ECO:0000256" key="5">
    <source>
        <dbReference type="ARBA" id="ARBA00023054"/>
    </source>
</evidence>